<dbReference type="EMBL" id="VATY01000005">
    <property type="protein sequence ID" value="TMM53191.1"/>
    <property type="molecule type" value="Genomic_DNA"/>
</dbReference>
<evidence type="ECO:0000313" key="2">
    <source>
        <dbReference type="Proteomes" id="UP000310314"/>
    </source>
</evidence>
<dbReference type="InterPro" id="IPR032577">
    <property type="entry name" value="DUF4920"/>
</dbReference>
<name>A0A5S3Q8F4_9FLAO</name>
<proteinExistence type="predicted"/>
<sequence>MPNFTDVFQILKIMKRINILLVFFFGITIISAQNSQSHTEQKAVAPTVFPSFGMQIDETNAISASEMSEKYAIMKPTDTLQTKFVAKVTEVCQSKGCWMRVELQDGQETMVRFKDYGFFMPKDIKGKEVIVNGLAFVEEMSVKDQQHYAKDAGKSDDEITKITAAKKTLGFEADGVLLKH</sequence>
<dbReference type="OrthoDB" id="129527at2"/>
<accession>A0A5S3Q8F4</accession>
<dbReference type="Proteomes" id="UP000310314">
    <property type="component" value="Unassembled WGS sequence"/>
</dbReference>
<organism evidence="1 2">
    <name type="scientific">Maribacter algarum</name>
    <name type="common">ex Zhang et al. 2020</name>
    <dbReference type="NCBI Taxonomy" id="2578118"/>
    <lineage>
        <taxon>Bacteria</taxon>
        <taxon>Pseudomonadati</taxon>
        <taxon>Bacteroidota</taxon>
        <taxon>Flavobacteriia</taxon>
        <taxon>Flavobacteriales</taxon>
        <taxon>Flavobacteriaceae</taxon>
        <taxon>Maribacter</taxon>
    </lineage>
</organism>
<reference evidence="1 2" key="1">
    <citation type="submission" date="2019-05" db="EMBL/GenBank/DDBJ databases">
        <authorList>
            <person name="Zhang J.-Y."/>
            <person name="Feg X."/>
            <person name="Du Z.-J."/>
        </authorList>
    </citation>
    <scope>NUCLEOTIDE SEQUENCE [LARGE SCALE GENOMIC DNA]</scope>
    <source>
        <strain evidence="1 2">RZ26</strain>
    </source>
</reference>
<keyword evidence="2" id="KW-1185">Reference proteome</keyword>
<gene>
    <name evidence="1" type="ORF">FEE95_19175</name>
</gene>
<dbReference type="AlphaFoldDB" id="A0A5S3Q8F4"/>
<comment type="caution">
    <text evidence="1">The sequence shown here is derived from an EMBL/GenBank/DDBJ whole genome shotgun (WGS) entry which is preliminary data.</text>
</comment>
<evidence type="ECO:0000313" key="1">
    <source>
        <dbReference type="EMBL" id="TMM53191.1"/>
    </source>
</evidence>
<dbReference type="Pfam" id="PF16267">
    <property type="entry name" value="DUF4920"/>
    <property type="match status" value="1"/>
</dbReference>
<protein>
    <submittedName>
        <fullName evidence="1">DUF4920 domain-containing protein</fullName>
    </submittedName>
</protein>